<evidence type="ECO:0000313" key="1">
    <source>
        <dbReference type="EMBL" id="NRT91504.1"/>
    </source>
</evidence>
<evidence type="ECO:0000313" key="2">
    <source>
        <dbReference type="Proteomes" id="UP001193748"/>
    </source>
</evidence>
<gene>
    <name evidence="1" type="ORF">B0H41_005183</name>
</gene>
<dbReference type="EMBL" id="JABSWW010000001">
    <property type="protein sequence ID" value="NRT91504.1"/>
    <property type="molecule type" value="Genomic_DNA"/>
</dbReference>
<accession>A0AAX0B8I6</accession>
<sequence length="171" mass="19227">MDKIKTIIIEENQLIQDSGTTPLTDQYIELIPKDTVARYLKLNFTFKNWIPKLSNVTTTIDNNTEIQSDATTEENTITDTTNEATGETINETTDTTSNTTIENVDTPPIDGIVNNTRYPFIKINGELCPIMTQHDFEIKSEDRFQIESLMVNNTVGLGSISMILVSYGKKL</sequence>
<proteinExistence type="predicted"/>
<name>A0AAX0B8I6_CLOBE</name>
<dbReference type="Proteomes" id="UP001193748">
    <property type="component" value="Unassembled WGS sequence"/>
</dbReference>
<reference evidence="1" key="2">
    <citation type="journal article" date="2022" name="Nat. Biotechnol.">
        <title>Carbon-negative production of acetone and isopropanol by gas fermentation at industrial pilot scale.</title>
        <authorList>
            <person name="Liew F.E."/>
            <person name="Nogle R."/>
            <person name="Abdalla T."/>
            <person name="Rasor B.J."/>
            <person name="Canter C."/>
            <person name="Jensen R.O."/>
            <person name="Wang L."/>
            <person name="Strutz J."/>
            <person name="Chirania P."/>
            <person name="De Tissera S."/>
            <person name="Mueller A.P."/>
            <person name="Ruan Z."/>
            <person name="Gao A."/>
            <person name="Tran L."/>
            <person name="Engle N.L."/>
            <person name="Bromley J.C."/>
            <person name="Daniell J."/>
            <person name="Conrado R."/>
            <person name="Tschaplinski T.J."/>
            <person name="Giannone R.J."/>
            <person name="Hettich R.L."/>
            <person name="Karim A.S."/>
            <person name="Simpson S.D."/>
            <person name="Brown S.D."/>
            <person name="Leang C."/>
            <person name="Jewett M.C."/>
            <person name="Kopke M."/>
        </authorList>
    </citation>
    <scope>NUCLEOTIDE SEQUENCE</scope>
    <source>
        <strain evidence="1">DJ080</strain>
    </source>
</reference>
<organism evidence="1 2">
    <name type="scientific">Clostridium beijerinckii</name>
    <name type="common">Clostridium MP</name>
    <dbReference type="NCBI Taxonomy" id="1520"/>
    <lineage>
        <taxon>Bacteria</taxon>
        <taxon>Bacillati</taxon>
        <taxon>Bacillota</taxon>
        <taxon>Clostridia</taxon>
        <taxon>Eubacteriales</taxon>
        <taxon>Clostridiaceae</taxon>
        <taxon>Clostridium</taxon>
    </lineage>
</organism>
<protein>
    <submittedName>
        <fullName evidence="1">Uncharacterized protein</fullName>
    </submittedName>
</protein>
<dbReference type="AlphaFoldDB" id="A0AAX0B8I6"/>
<reference evidence="1" key="1">
    <citation type="submission" date="2020-05" db="EMBL/GenBank/DDBJ databases">
        <authorList>
            <person name="Brown S."/>
            <person name="Huntemann M."/>
            <person name="Clum A."/>
            <person name="Spunde A."/>
            <person name="Palaniappan K."/>
            <person name="Ritter S."/>
            <person name="Mikhailova N."/>
            <person name="Chen I.-M."/>
            <person name="Stamatis D."/>
            <person name="Reddy T."/>
            <person name="O'Malley R."/>
            <person name="Daum C."/>
            <person name="Shapiro N."/>
            <person name="Ivanova N."/>
            <person name="Kyrpides N."/>
            <person name="Woyke T."/>
        </authorList>
    </citation>
    <scope>NUCLEOTIDE SEQUENCE</scope>
    <source>
        <strain evidence="1">DJ080</strain>
    </source>
</reference>
<comment type="caution">
    <text evidence="1">The sequence shown here is derived from an EMBL/GenBank/DDBJ whole genome shotgun (WGS) entry which is preliminary data.</text>
</comment>
<dbReference type="RefSeq" id="WP_173711989.1">
    <property type="nucleotide sequence ID" value="NZ_JABSWW010000001.1"/>
</dbReference>